<dbReference type="EMBL" id="JAPQKQ010000001">
    <property type="protein sequence ID" value="KAJ5213324.1"/>
    <property type="molecule type" value="Genomic_DNA"/>
</dbReference>
<comment type="caution">
    <text evidence="1">The sequence shown here is derived from an EMBL/GenBank/DDBJ whole genome shotgun (WGS) entry which is preliminary data.</text>
</comment>
<organism evidence="1 2">
    <name type="scientific">Penicillium cf. viridicatum</name>
    <dbReference type="NCBI Taxonomy" id="2972119"/>
    <lineage>
        <taxon>Eukaryota</taxon>
        <taxon>Fungi</taxon>
        <taxon>Dikarya</taxon>
        <taxon>Ascomycota</taxon>
        <taxon>Pezizomycotina</taxon>
        <taxon>Eurotiomycetes</taxon>
        <taxon>Eurotiomycetidae</taxon>
        <taxon>Eurotiales</taxon>
        <taxon>Aspergillaceae</taxon>
        <taxon>Penicillium</taxon>
    </lineage>
</organism>
<proteinExistence type="predicted"/>
<dbReference type="Proteomes" id="UP001150942">
    <property type="component" value="Unassembled WGS sequence"/>
</dbReference>
<name>A0A9W9N5W8_9EURO</name>
<dbReference type="AlphaFoldDB" id="A0A9W9N5W8"/>
<reference evidence="1" key="2">
    <citation type="journal article" date="2023" name="IMA Fungus">
        <title>Comparative genomic study of the Penicillium genus elucidates a diverse pangenome and 15 lateral gene transfer events.</title>
        <authorList>
            <person name="Petersen C."/>
            <person name="Sorensen T."/>
            <person name="Nielsen M.R."/>
            <person name="Sondergaard T.E."/>
            <person name="Sorensen J.L."/>
            <person name="Fitzpatrick D.A."/>
            <person name="Frisvad J.C."/>
            <person name="Nielsen K.L."/>
        </authorList>
    </citation>
    <scope>NUCLEOTIDE SEQUENCE</scope>
    <source>
        <strain evidence="1">IBT 20477</strain>
    </source>
</reference>
<protein>
    <submittedName>
        <fullName evidence="1">Oxidoreductase</fullName>
    </submittedName>
</protein>
<sequence length="100" mass="10735">MEAGTHLSTEKPVTEVVGTERDVETARHTNGHSSSATSYDIIPPNGFHSLGVHYMGPTLGDKLPSDEQVICGHLQVLLAERSVGWMKADDVGDGAFQSKM</sequence>
<keyword evidence="2" id="KW-1185">Reference proteome</keyword>
<reference evidence="1" key="1">
    <citation type="submission" date="2022-11" db="EMBL/GenBank/DDBJ databases">
        <authorList>
            <person name="Petersen C."/>
        </authorList>
    </citation>
    <scope>NUCLEOTIDE SEQUENCE</scope>
    <source>
        <strain evidence="1">IBT 20477</strain>
    </source>
</reference>
<evidence type="ECO:0000313" key="2">
    <source>
        <dbReference type="Proteomes" id="UP001150942"/>
    </source>
</evidence>
<evidence type="ECO:0000313" key="1">
    <source>
        <dbReference type="EMBL" id="KAJ5213324.1"/>
    </source>
</evidence>
<accession>A0A9W9N5W8</accession>
<gene>
    <name evidence="1" type="ORF">N7449_000493</name>
</gene>